<keyword evidence="2" id="KW-0812">Transmembrane</keyword>
<gene>
    <name evidence="6" type="ORF">GWK47_005239</name>
</gene>
<evidence type="ECO:0000256" key="1">
    <source>
        <dbReference type="ARBA" id="ARBA00004225"/>
    </source>
</evidence>
<dbReference type="PANTHER" id="PTHR16296:SF2">
    <property type="entry name" value="TRANSMEMBRANE PROTEIN 126A"/>
    <property type="match status" value="1"/>
</dbReference>
<dbReference type="PANTHER" id="PTHR16296">
    <property type="entry name" value="UNCHARACTERIZED HYPOTHALAMUS PROTEIN HT007"/>
    <property type="match status" value="1"/>
</dbReference>
<evidence type="ECO:0000256" key="5">
    <source>
        <dbReference type="ARBA" id="ARBA00023136"/>
    </source>
</evidence>
<dbReference type="Pfam" id="PF07114">
    <property type="entry name" value="TMEM126"/>
    <property type="match status" value="1"/>
</dbReference>
<keyword evidence="7" id="KW-1185">Reference proteome</keyword>
<dbReference type="Proteomes" id="UP000770661">
    <property type="component" value="Unassembled WGS sequence"/>
</dbReference>
<comment type="subcellular location">
    <subcellularLocation>
        <location evidence="1">Mitochondrion membrane</location>
        <topology evidence="1">Multi-pass membrane protein</topology>
    </subcellularLocation>
</comment>
<sequence length="182" mass="20766">MEKLTHPIDVTAHELFLVLSSLDNSVLCCRSHIWCTMTDSWSQERNHRQNHSQFVQRPMLLNTFKCPVCVEVRAGMVQLFAGFVYPLLLAPTAAMQASYSIFAVRLYTYPVPDARNPLNVVREVFKVTKPILPRFYLLAGLQVVGGVAWAHWELHNLFTVSSKTGEMEKAIKEHRNSKLKPV</sequence>
<evidence type="ECO:0000256" key="4">
    <source>
        <dbReference type="ARBA" id="ARBA00023128"/>
    </source>
</evidence>
<dbReference type="GO" id="GO:0032981">
    <property type="term" value="P:mitochondrial respiratory chain complex I assembly"/>
    <property type="evidence" value="ECO:0007669"/>
    <property type="project" value="TreeGrafter"/>
</dbReference>
<evidence type="ECO:0000256" key="2">
    <source>
        <dbReference type="ARBA" id="ARBA00022692"/>
    </source>
</evidence>
<organism evidence="6 7">
    <name type="scientific">Chionoecetes opilio</name>
    <name type="common">Atlantic snow crab</name>
    <name type="synonym">Cancer opilio</name>
    <dbReference type="NCBI Taxonomy" id="41210"/>
    <lineage>
        <taxon>Eukaryota</taxon>
        <taxon>Metazoa</taxon>
        <taxon>Ecdysozoa</taxon>
        <taxon>Arthropoda</taxon>
        <taxon>Crustacea</taxon>
        <taxon>Multicrustacea</taxon>
        <taxon>Malacostraca</taxon>
        <taxon>Eumalacostraca</taxon>
        <taxon>Eucarida</taxon>
        <taxon>Decapoda</taxon>
        <taxon>Pleocyemata</taxon>
        <taxon>Brachyura</taxon>
        <taxon>Eubrachyura</taxon>
        <taxon>Majoidea</taxon>
        <taxon>Majidae</taxon>
        <taxon>Chionoecetes</taxon>
    </lineage>
</organism>
<evidence type="ECO:0000313" key="7">
    <source>
        <dbReference type="Proteomes" id="UP000770661"/>
    </source>
</evidence>
<reference evidence="6" key="1">
    <citation type="submission" date="2020-07" db="EMBL/GenBank/DDBJ databases">
        <title>The High-quality genome of the commercially important snow crab, Chionoecetes opilio.</title>
        <authorList>
            <person name="Jeong J.-H."/>
            <person name="Ryu S."/>
        </authorList>
    </citation>
    <scope>NUCLEOTIDE SEQUENCE</scope>
    <source>
        <strain evidence="6">MADBK_172401_WGS</strain>
        <tissue evidence="6">Digestive gland</tissue>
    </source>
</reference>
<keyword evidence="3" id="KW-1133">Transmembrane helix</keyword>
<evidence type="ECO:0000313" key="6">
    <source>
        <dbReference type="EMBL" id="KAG0724201.1"/>
    </source>
</evidence>
<keyword evidence="5" id="KW-0472">Membrane</keyword>
<proteinExistence type="predicted"/>
<comment type="caution">
    <text evidence="6">The sequence shown here is derived from an EMBL/GenBank/DDBJ whole genome shotgun (WGS) entry which is preliminary data.</text>
</comment>
<dbReference type="InterPro" id="IPR009801">
    <property type="entry name" value="TMEM126"/>
</dbReference>
<dbReference type="GO" id="GO:0031966">
    <property type="term" value="C:mitochondrial membrane"/>
    <property type="evidence" value="ECO:0007669"/>
    <property type="project" value="UniProtKB-SubCell"/>
</dbReference>
<dbReference type="EMBL" id="JACEEZ010007237">
    <property type="protein sequence ID" value="KAG0724201.1"/>
    <property type="molecule type" value="Genomic_DNA"/>
</dbReference>
<name>A0A8J5CXC5_CHIOP</name>
<dbReference type="AlphaFoldDB" id="A0A8J5CXC5"/>
<dbReference type="OrthoDB" id="6367496at2759"/>
<keyword evidence="4" id="KW-0496">Mitochondrion</keyword>
<evidence type="ECO:0000256" key="3">
    <source>
        <dbReference type="ARBA" id="ARBA00022989"/>
    </source>
</evidence>
<protein>
    <submittedName>
        <fullName evidence="6">Uncharacterized protein</fullName>
    </submittedName>
</protein>
<accession>A0A8J5CXC5</accession>